<accession>A0ABS2K285</accession>
<organism evidence="2 3">
    <name type="scientific">Dyella flava</name>
    <dbReference type="NCBI Taxonomy" id="1920170"/>
    <lineage>
        <taxon>Bacteria</taxon>
        <taxon>Pseudomonadati</taxon>
        <taxon>Pseudomonadota</taxon>
        <taxon>Gammaproteobacteria</taxon>
        <taxon>Lysobacterales</taxon>
        <taxon>Rhodanobacteraceae</taxon>
        <taxon>Dyella</taxon>
    </lineage>
</organism>
<proteinExistence type="predicted"/>
<keyword evidence="1" id="KW-1133">Transmembrane helix</keyword>
<dbReference type="Proteomes" id="UP001430149">
    <property type="component" value="Unassembled WGS sequence"/>
</dbReference>
<dbReference type="EMBL" id="JADIKE010000030">
    <property type="protein sequence ID" value="MBM7125014.1"/>
    <property type="molecule type" value="Genomic_DNA"/>
</dbReference>
<keyword evidence="1" id="KW-0812">Transmembrane</keyword>
<feature type="transmembrane region" description="Helical" evidence="1">
    <location>
        <begin position="351"/>
        <end position="372"/>
    </location>
</feature>
<protein>
    <recommendedName>
        <fullName evidence="4">Dolichyl-phosphate-mannose-protein mannosyltransferase</fullName>
    </recommendedName>
</protein>
<reference evidence="2" key="1">
    <citation type="submission" date="2020-10" db="EMBL/GenBank/DDBJ databases">
        <title>Phylogeny of dyella-like bacteria.</title>
        <authorList>
            <person name="Fu J."/>
        </authorList>
    </citation>
    <scope>NUCLEOTIDE SEQUENCE</scope>
    <source>
        <strain evidence="2">DHOC52</strain>
    </source>
</reference>
<feature type="transmembrane region" description="Helical" evidence="1">
    <location>
        <begin position="157"/>
        <end position="176"/>
    </location>
</feature>
<evidence type="ECO:0000313" key="2">
    <source>
        <dbReference type="EMBL" id="MBM7125014.1"/>
    </source>
</evidence>
<evidence type="ECO:0000313" key="3">
    <source>
        <dbReference type="Proteomes" id="UP001430149"/>
    </source>
</evidence>
<gene>
    <name evidence="2" type="ORF">ISP19_06430</name>
</gene>
<keyword evidence="1" id="KW-0472">Membrane</keyword>
<feature type="transmembrane region" description="Helical" evidence="1">
    <location>
        <begin position="326"/>
        <end position="345"/>
    </location>
</feature>
<name>A0ABS2K285_9GAMM</name>
<comment type="caution">
    <text evidence="2">The sequence shown here is derived from an EMBL/GenBank/DDBJ whole genome shotgun (WGS) entry which is preliminary data.</text>
</comment>
<keyword evidence="3" id="KW-1185">Reference proteome</keyword>
<dbReference type="RefSeq" id="WP_204680531.1">
    <property type="nucleotide sequence ID" value="NZ_BSNR01000005.1"/>
</dbReference>
<evidence type="ECO:0008006" key="4">
    <source>
        <dbReference type="Google" id="ProtNLM"/>
    </source>
</evidence>
<evidence type="ECO:0000256" key="1">
    <source>
        <dbReference type="SAM" id="Phobius"/>
    </source>
</evidence>
<sequence>MSGATSGETHTMRPTRSPMRVRDMILTAVVALIVLTLGLKKPSYNWDMIGYVAVAFSAEGYHGVDLNKATYDSVRSEVNASTFDQWVQGDYRETVYRDPSSLAQQLPFYRIRVLYVGLVRMVHAIGFGYPRSTYVVSAAFAALSVVLLALVGREIGAPVAAVPLVVAFSGFIDVAGLSTPDALACFCCLLTIHALVRESMLVFVVAALLPLVRTDLLLLSMLVCAHAFIFGKRTCALASMLVACMLYGLVVRINGAYGWLTLFNTSLIHKTAYPAALVPSHRLGDYLRPYVSLAYDFTMQPHFVIFALAIWFLLRHGTRTLSSDMHRLSAVFVVPMAFVALHLLLFPAITYRFFVFAASVVAIGLIGQMQWVNRSRHIQMRSVDADQRRRAHSLPPFQRR</sequence>
<feature type="transmembrane region" description="Helical" evidence="1">
    <location>
        <begin position="293"/>
        <end position="314"/>
    </location>
</feature>
<feature type="transmembrane region" description="Helical" evidence="1">
    <location>
        <begin position="237"/>
        <end position="260"/>
    </location>
</feature>
<feature type="transmembrane region" description="Helical" evidence="1">
    <location>
        <begin position="211"/>
        <end position="230"/>
    </location>
</feature>
<feature type="transmembrane region" description="Helical" evidence="1">
    <location>
        <begin position="183"/>
        <end position="205"/>
    </location>
</feature>
<feature type="transmembrane region" description="Helical" evidence="1">
    <location>
        <begin position="134"/>
        <end position="151"/>
    </location>
</feature>
<feature type="transmembrane region" description="Helical" evidence="1">
    <location>
        <begin position="109"/>
        <end position="127"/>
    </location>
</feature>
<feature type="transmembrane region" description="Helical" evidence="1">
    <location>
        <begin position="21"/>
        <end position="39"/>
    </location>
</feature>